<comment type="similarity">
    <text evidence="1">Belongs to the LysR transcriptional regulatory family.</text>
</comment>
<dbReference type="SUPFAM" id="SSF53850">
    <property type="entry name" value="Periplasmic binding protein-like II"/>
    <property type="match status" value="1"/>
</dbReference>
<protein>
    <submittedName>
        <fullName evidence="6">LysR family transcriptional regulator</fullName>
    </submittedName>
</protein>
<dbReference type="GO" id="GO:0003700">
    <property type="term" value="F:DNA-binding transcription factor activity"/>
    <property type="evidence" value="ECO:0007669"/>
    <property type="project" value="InterPro"/>
</dbReference>
<dbReference type="InterPro" id="IPR036390">
    <property type="entry name" value="WH_DNA-bd_sf"/>
</dbReference>
<proteinExistence type="inferred from homology"/>
<dbReference type="Gene3D" id="3.40.190.290">
    <property type="match status" value="1"/>
</dbReference>
<dbReference type="PRINTS" id="PR00039">
    <property type="entry name" value="HTHLYSR"/>
</dbReference>
<evidence type="ECO:0000259" key="5">
    <source>
        <dbReference type="PROSITE" id="PS50931"/>
    </source>
</evidence>
<dbReference type="RefSeq" id="WP_172698185.1">
    <property type="nucleotide sequence ID" value="NZ_WKPR01000049.1"/>
</dbReference>
<evidence type="ECO:0000256" key="2">
    <source>
        <dbReference type="ARBA" id="ARBA00023015"/>
    </source>
</evidence>
<feature type="domain" description="HTH lysR-type" evidence="5">
    <location>
        <begin position="1"/>
        <end position="58"/>
    </location>
</feature>
<organism evidence="6 7">
    <name type="scientific">Flavonifractor plautii</name>
    <name type="common">Fusobacterium plautii</name>
    <dbReference type="NCBI Taxonomy" id="292800"/>
    <lineage>
        <taxon>Bacteria</taxon>
        <taxon>Bacillati</taxon>
        <taxon>Bacillota</taxon>
        <taxon>Clostridia</taxon>
        <taxon>Eubacteriales</taxon>
        <taxon>Oscillospiraceae</taxon>
        <taxon>Flavonifractor</taxon>
    </lineage>
</organism>
<accession>A0A6I2RA57</accession>
<dbReference type="Gene3D" id="1.10.10.10">
    <property type="entry name" value="Winged helix-like DNA-binding domain superfamily/Winged helix DNA-binding domain"/>
    <property type="match status" value="1"/>
</dbReference>
<dbReference type="Pfam" id="PF00126">
    <property type="entry name" value="HTH_1"/>
    <property type="match status" value="1"/>
</dbReference>
<dbReference type="InterPro" id="IPR036388">
    <property type="entry name" value="WH-like_DNA-bd_sf"/>
</dbReference>
<evidence type="ECO:0000256" key="4">
    <source>
        <dbReference type="ARBA" id="ARBA00023163"/>
    </source>
</evidence>
<dbReference type="Pfam" id="PF03466">
    <property type="entry name" value="LysR_substrate"/>
    <property type="match status" value="1"/>
</dbReference>
<dbReference type="PANTHER" id="PTHR30419">
    <property type="entry name" value="HTH-TYPE TRANSCRIPTIONAL REGULATOR YBHD"/>
    <property type="match status" value="1"/>
</dbReference>
<dbReference type="Proteomes" id="UP000434475">
    <property type="component" value="Unassembled WGS sequence"/>
</dbReference>
<dbReference type="PROSITE" id="PS50931">
    <property type="entry name" value="HTH_LYSR"/>
    <property type="match status" value="1"/>
</dbReference>
<keyword evidence="4" id="KW-0804">Transcription</keyword>
<dbReference type="InterPro" id="IPR000847">
    <property type="entry name" value="LysR_HTH_N"/>
</dbReference>
<dbReference type="InterPro" id="IPR050950">
    <property type="entry name" value="HTH-type_LysR_regulators"/>
</dbReference>
<evidence type="ECO:0000256" key="3">
    <source>
        <dbReference type="ARBA" id="ARBA00023125"/>
    </source>
</evidence>
<dbReference type="FunFam" id="1.10.10.10:FF:000001">
    <property type="entry name" value="LysR family transcriptional regulator"/>
    <property type="match status" value="1"/>
</dbReference>
<evidence type="ECO:0000256" key="1">
    <source>
        <dbReference type="ARBA" id="ARBA00009437"/>
    </source>
</evidence>
<sequence length="312" mass="35050">MQLQQLIYFVTVAEQGSINKAAEKLFITQPNLSKAISNLENELKVRVFNRTNKGVALTDGGKKLYQYARTILNQDGADSGPVPEGSAPTLSIAAYPIITMGRLVAEFHNAHRQDTIEIKLVEQRLQNVMESVEGSQAEIGFVMVNNVQLKEFRHTTNYKNLEFHLLGKDTWYLNVGPHSPFYDRKEVYMEDLLDSTFIRLPDDYFSNLAHYLKIGGIPLGKIHRRLYVSDSAAILALLRQTDVIRFGPALSAPDFAEYGIRSIPVRNSGVEISIGWIQRKRELLTPEAEEFVGLLKGLFPSPGAADPEQYPI</sequence>
<name>A0A6I2RA57_FLAPL</name>
<dbReference type="CDD" id="cd05466">
    <property type="entry name" value="PBP2_LTTR_substrate"/>
    <property type="match status" value="1"/>
</dbReference>
<dbReference type="GO" id="GO:0005829">
    <property type="term" value="C:cytosol"/>
    <property type="evidence" value="ECO:0007669"/>
    <property type="project" value="TreeGrafter"/>
</dbReference>
<comment type="caution">
    <text evidence="6">The sequence shown here is derived from an EMBL/GenBank/DDBJ whole genome shotgun (WGS) entry which is preliminary data.</text>
</comment>
<keyword evidence="2" id="KW-0805">Transcription regulation</keyword>
<dbReference type="SUPFAM" id="SSF46785">
    <property type="entry name" value="Winged helix' DNA-binding domain"/>
    <property type="match status" value="1"/>
</dbReference>
<keyword evidence="3" id="KW-0238">DNA-binding</keyword>
<reference evidence="6 7" key="1">
    <citation type="journal article" date="2019" name="Nat. Med.">
        <title>A library of human gut bacterial isolates paired with longitudinal multiomics data enables mechanistic microbiome research.</title>
        <authorList>
            <person name="Poyet M."/>
            <person name="Groussin M."/>
            <person name="Gibbons S.M."/>
            <person name="Avila-Pacheco J."/>
            <person name="Jiang X."/>
            <person name="Kearney S.M."/>
            <person name="Perrotta A.R."/>
            <person name="Berdy B."/>
            <person name="Zhao S."/>
            <person name="Lieberman T.D."/>
            <person name="Swanson P.K."/>
            <person name="Smith M."/>
            <person name="Roesemann S."/>
            <person name="Alexander J.E."/>
            <person name="Rich S.A."/>
            <person name="Livny J."/>
            <person name="Vlamakis H."/>
            <person name="Clish C."/>
            <person name="Bullock K."/>
            <person name="Deik A."/>
            <person name="Scott J."/>
            <person name="Pierce K.A."/>
            <person name="Xavier R.J."/>
            <person name="Alm E.J."/>
        </authorList>
    </citation>
    <scope>NUCLEOTIDE SEQUENCE [LARGE SCALE GENOMIC DNA]</scope>
    <source>
        <strain evidence="6 7">BIOML-A2</strain>
    </source>
</reference>
<evidence type="ECO:0000313" key="6">
    <source>
        <dbReference type="EMBL" id="MSB22691.1"/>
    </source>
</evidence>
<dbReference type="AlphaFoldDB" id="A0A6I2RA57"/>
<dbReference type="InterPro" id="IPR005119">
    <property type="entry name" value="LysR_subst-bd"/>
</dbReference>
<dbReference type="GO" id="GO:0003677">
    <property type="term" value="F:DNA binding"/>
    <property type="evidence" value="ECO:0007669"/>
    <property type="project" value="UniProtKB-KW"/>
</dbReference>
<dbReference type="PANTHER" id="PTHR30419:SF8">
    <property type="entry name" value="NITROGEN ASSIMILATION TRANSCRIPTIONAL ACTIVATOR-RELATED"/>
    <property type="match status" value="1"/>
</dbReference>
<dbReference type="EMBL" id="WKPR01000049">
    <property type="protein sequence ID" value="MSB22691.1"/>
    <property type="molecule type" value="Genomic_DNA"/>
</dbReference>
<evidence type="ECO:0000313" key="7">
    <source>
        <dbReference type="Proteomes" id="UP000434475"/>
    </source>
</evidence>
<gene>
    <name evidence="6" type="ORF">GKE97_24835</name>
</gene>